<dbReference type="EMBL" id="GGEC01061491">
    <property type="protein sequence ID" value="MBX41975.1"/>
    <property type="molecule type" value="Transcribed_RNA"/>
</dbReference>
<reference evidence="1" key="1">
    <citation type="submission" date="2018-02" db="EMBL/GenBank/DDBJ databases">
        <title>Rhizophora mucronata_Transcriptome.</title>
        <authorList>
            <person name="Meera S.P."/>
            <person name="Sreeshan A."/>
            <person name="Augustine A."/>
        </authorList>
    </citation>
    <scope>NUCLEOTIDE SEQUENCE</scope>
    <source>
        <tissue evidence="1">Leaf</tissue>
    </source>
</reference>
<evidence type="ECO:0000313" key="1">
    <source>
        <dbReference type="EMBL" id="MBX41975.1"/>
    </source>
</evidence>
<protein>
    <submittedName>
        <fullName evidence="1">Uncharacterized protein</fullName>
    </submittedName>
</protein>
<sequence>MSKPYTHIDPYTLNYAVDSLYLQNCNNRIKLEM</sequence>
<name>A0A2P2NHK5_RHIMU</name>
<proteinExistence type="predicted"/>
<dbReference type="AlphaFoldDB" id="A0A2P2NHK5"/>
<accession>A0A2P2NHK5</accession>
<organism evidence="1">
    <name type="scientific">Rhizophora mucronata</name>
    <name type="common">Asiatic mangrove</name>
    <dbReference type="NCBI Taxonomy" id="61149"/>
    <lineage>
        <taxon>Eukaryota</taxon>
        <taxon>Viridiplantae</taxon>
        <taxon>Streptophyta</taxon>
        <taxon>Embryophyta</taxon>
        <taxon>Tracheophyta</taxon>
        <taxon>Spermatophyta</taxon>
        <taxon>Magnoliopsida</taxon>
        <taxon>eudicotyledons</taxon>
        <taxon>Gunneridae</taxon>
        <taxon>Pentapetalae</taxon>
        <taxon>rosids</taxon>
        <taxon>fabids</taxon>
        <taxon>Malpighiales</taxon>
        <taxon>Rhizophoraceae</taxon>
        <taxon>Rhizophora</taxon>
    </lineage>
</organism>